<dbReference type="Proteomes" id="UP000276133">
    <property type="component" value="Unassembled WGS sequence"/>
</dbReference>
<protein>
    <submittedName>
        <fullName evidence="1">Uncharacterized protein</fullName>
    </submittedName>
</protein>
<keyword evidence="2" id="KW-1185">Reference proteome</keyword>
<reference evidence="1 2" key="1">
    <citation type="journal article" date="2018" name="Sci. Rep.">
        <title>Genomic signatures of local adaptation to the degree of environmental predictability in rotifers.</title>
        <authorList>
            <person name="Franch-Gras L."/>
            <person name="Hahn C."/>
            <person name="Garcia-Roger E.M."/>
            <person name="Carmona M.J."/>
            <person name="Serra M."/>
            <person name="Gomez A."/>
        </authorList>
    </citation>
    <scope>NUCLEOTIDE SEQUENCE [LARGE SCALE GENOMIC DNA]</scope>
    <source>
        <strain evidence="1">HYR1</strain>
    </source>
</reference>
<accession>A0A3M7PNM9</accession>
<evidence type="ECO:0000313" key="1">
    <source>
        <dbReference type="EMBL" id="RNA00365.1"/>
    </source>
</evidence>
<dbReference type="AlphaFoldDB" id="A0A3M7PNM9"/>
<dbReference type="EMBL" id="REGN01009788">
    <property type="protein sequence ID" value="RNA00365.1"/>
    <property type="molecule type" value="Genomic_DNA"/>
</dbReference>
<comment type="caution">
    <text evidence="1">The sequence shown here is derived from an EMBL/GenBank/DDBJ whole genome shotgun (WGS) entry which is preliminary data.</text>
</comment>
<organism evidence="1 2">
    <name type="scientific">Brachionus plicatilis</name>
    <name type="common">Marine rotifer</name>
    <name type="synonym">Brachionus muelleri</name>
    <dbReference type="NCBI Taxonomy" id="10195"/>
    <lineage>
        <taxon>Eukaryota</taxon>
        <taxon>Metazoa</taxon>
        <taxon>Spiralia</taxon>
        <taxon>Gnathifera</taxon>
        <taxon>Rotifera</taxon>
        <taxon>Eurotatoria</taxon>
        <taxon>Monogononta</taxon>
        <taxon>Pseudotrocha</taxon>
        <taxon>Ploima</taxon>
        <taxon>Brachionidae</taxon>
        <taxon>Brachionus</taxon>
    </lineage>
</organism>
<name>A0A3M7PNM9_BRAPC</name>
<gene>
    <name evidence="1" type="ORF">BpHYR1_036036</name>
</gene>
<evidence type="ECO:0000313" key="2">
    <source>
        <dbReference type="Proteomes" id="UP000276133"/>
    </source>
</evidence>
<proteinExistence type="predicted"/>
<sequence>MHSRKQSRIKKTQIIVHCSQTNPTFIKLFLCVFYTLTYSENLLDKFNLSKTFLYVNFKYKAALKMGQVLLQPKK</sequence>